<protein>
    <recommendedName>
        <fullName evidence="2">Vacuolar protein-sorting-associated protein 25</fullName>
    </recommendedName>
    <alternativeName>
        <fullName evidence="5">ESCRT-II complex subunit VPS25</fullName>
    </alternativeName>
</protein>
<sequence length="252" mass="27789">MVALAMALSWLLGHPEEDPGGPVMLCTDSQSALSALRAGPAAQQSRLGATIWQALLMLAERGRRAQLQWVPSHCGLEGNERADILAKEAAQLPQESAPLDVQTLSSEDAYMQAKKRLTDRYGNAFITANEFKKRLYKWPEVKVGDSRLSEETIQTVLDDLATLGHAEWTDKAKRRCLVLWRSPAEWGQLIYGWAVDSGLVGSVCTLYELTHGDHLTDQPFHGLCEELLVRALGSLQAAGKAELMDNEGVKFF</sequence>
<organism evidence="8 9">
    <name type="scientific">Amphibalanus amphitrite</name>
    <name type="common">Striped barnacle</name>
    <name type="synonym">Balanus amphitrite</name>
    <dbReference type="NCBI Taxonomy" id="1232801"/>
    <lineage>
        <taxon>Eukaryota</taxon>
        <taxon>Metazoa</taxon>
        <taxon>Ecdysozoa</taxon>
        <taxon>Arthropoda</taxon>
        <taxon>Crustacea</taxon>
        <taxon>Multicrustacea</taxon>
        <taxon>Cirripedia</taxon>
        <taxon>Thoracica</taxon>
        <taxon>Thoracicalcarea</taxon>
        <taxon>Balanomorpha</taxon>
        <taxon>Balanoidea</taxon>
        <taxon>Balanidae</taxon>
        <taxon>Amphibalaninae</taxon>
        <taxon>Amphibalanus</taxon>
    </lineage>
</organism>
<evidence type="ECO:0000256" key="2">
    <source>
        <dbReference type="ARBA" id="ARBA00017934"/>
    </source>
</evidence>
<dbReference type="GO" id="GO:0003676">
    <property type="term" value="F:nucleic acid binding"/>
    <property type="evidence" value="ECO:0007669"/>
    <property type="project" value="InterPro"/>
</dbReference>
<dbReference type="InterPro" id="IPR008570">
    <property type="entry name" value="ESCRT-II_cplx_Vps25-sub"/>
</dbReference>
<dbReference type="PANTHER" id="PTHR13149:SF0">
    <property type="entry name" value="VACUOLAR PROTEIN-SORTING-ASSOCIATED PROTEIN 25"/>
    <property type="match status" value="1"/>
</dbReference>
<dbReference type="FunFam" id="1.10.10.10:FF:000141">
    <property type="entry name" value="vacuolar protein-sorting-associated protein 25"/>
    <property type="match status" value="1"/>
</dbReference>
<reference evidence="8 9" key="1">
    <citation type="submission" date="2019-07" db="EMBL/GenBank/DDBJ databases">
        <title>Draft genome assembly of a fouling barnacle, Amphibalanus amphitrite (Darwin, 1854): The first reference genome for Thecostraca.</title>
        <authorList>
            <person name="Kim W."/>
        </authorList>
    </citation>
    <scope>NUCLEOTIDE SEQUENCE [LARGE SCALE GENOMIC DNA]</scope>
    <source>
        <strain evidence="8">SNU_AA5</strain>
        <tissue evidence="8">Soma without cirri and trophi</tissue>
    </source>
</reference>
<dbReference type="GO" id="GO:0000814">
    <property type="term" value="C:ESCRT II complex"/>
    <property type="evidence" value="ECO:0007669"/>
    <property type="project" value="InterPro"/>
</dbReference>
<dbReference type="InterPro" id="IPR002156">
    <property type="entry name" value="RNaseH_domain"/>
</dbReference>
<dbReference type="InterPro" id="IPR012337">
    <property type="entry name" value="RNaseH-like_sf"/>
</dbReference>
<dbReference type="Gene3D" id="3.30.420.10">
    <property type="entry name" value="Ribonuclease H-like superfamily/Ribonuclease H"/>
    <property type="match status" value="1"/>
</dbReference>
<evidence type="ECO:0000313" key="9">
    <source>
        <dbReference type="Proteomes" id="UP000440578"/>
    </source>
</evidence>
<keyword evidence="6" id="KW-0732">Signal</keyword>
<gene>
    <name evidence="8" type="primary">vps25</name>
    <name evidence="8" type="ORF">FJT64_009930</name>
</gene>
<dbReference type="GO" id="GO:0042803">
    <property type="term" value="F:protein homodimerization activity"/>
    <property type="evidence" value="ECO:0007669"/>
    <property type="project" value="TreeGrafter"/>
</dbReference>
<dbReference type="SUPFAM" id="SSF53098">
    <property type="entry name" value="Ribonuclease H-like"/>
    <property type="match status" value="1"/>
</dbReference>
<dbReference type="AlphaFoldDB" id="A0A6A4VFR2"/>
<dbReference type="Gene3D" id="1.10.10.10">
    <property type="entry name" value="Winged helix-like DNA-binding domain superfamily/Winged helix DNA-binding domain"/>
    <property type="match status" value="1"/>
</dbReference>
<evidence type="ECO:0000256" key="4">
    <source>
        <dbReference type="ARBA" id="ARBA00022927"/>
    </source>
</evidence>
<dbReference type="Pfam" id="PF00075">
    <property type="entry name" value="RNase_H"/>
    <property type="match status" value="1"/>
</dbReference>
<proteinExistence type="inferred from homology"/>
<dbReference type="GO" id="GO:0043328">
    <property type="term" value="P:protein transport to vacuole involved in ubiquitin-dependent protein catabolic process via the multivesicular body sorting pathway"/>
    <property type="evidence" value="ECO:0007669"/>
    <property type="project" value="TreeGrafter"/>
</dbReference>
<evidence type="ECO:0000256" key="1">
    <source>
        <dbReference type="ARBA" id="ARBA00009674"/>
    </source>
</evidence>
<feature type="signal peptide" evidence="6">
    <location>
        <begin position="1"/>
        <end position="15"/>
    </location>
</feature>
<dbReference type="GO" id="GO:0016236">
    <property type="term" value="P:macroautophagy"/>
    <property type="evidence" value="ECO:0007669"/>
    <property type="project" value="UniProtKB-ARBA"/>
</dbReference>
<feature type="chain" id="PRO_5025328008" description="Vacuolar protein-sorting-associated protein 25" evidence="6">
    <location>
        <begin position="16"/>
        <end position="252"/>
    </location>
</feature>
<dbReference type="GO" id="GO:0005198">
    <property type="term" value="F:structural molecule activity"/>
    <property type="evidence" value="ECO:0007669"/>
    <property type="project" value="TreeGrafter"/>
</dbReference>
<dbReference type="OrthoDB" id="245150at2759"/>
<dbReference type="InterPro" id="IPR036388">
    <property type="entry name" value="WH-like_DNA-bd_sf"/>
</dbReference>
<dbReference type="InterPro" id="IPR036390">
    <property type="entry name" value="WH_DNA-bd_sf"/>
</dbReference>
<dbReference type="CDD" id="cd09276">
    <property type="entry name" value="Rnase_HI_RT_non_LTR"/>
    <property type="match status" value="1"/>
</dbReference>
<evidence type="ECO:0000313" key="8">
    <source>
        <dbReference type="EMBL" id="KAF0291989.1"/>
    </source>
</evidence>
<comment type="caution">
    <text evidence="8">The sequence shown here is derived from an EMBL/GenBank/DDBJ whole genome shotgun (WGS) entry which is preliminary data.</text>
</comment>
<dbReference type="PANTHER" id="PTHR13149">
    <property type="entry name" value="VACUOLAR PROTEIN SORTING-ASSOCIATED PROTEIN VPS25"/>
    <property type="match status" value="1"/>
</dbReference>
<accession>A0A6A4VFR2</accession>
<dbReference type="SUPFAM" id="SSF46785">
    <property type="entry name" value="Winged helix' DNA-binding domain"/>
    <property type="match status" value="1"/>
</dbReference>
<keyword evidence="4" id="KW-0653">Protein transport</keyword>
<feature type="domain" description="RNase H type-1" evidence="7">
    <location>
        <begin position="1"/>
        <end position="91"/>
    </location>
</feature>
<dbReference type="EMBL" id="VIIS01001845">
    <property type="protein sequence ID" value="KAF0291989.1"/>
    <property type="molecule type" value="Genomic_DNA"/>
</dbReference>
<keyword evidence="3" id="KW-0813">Transport</keyword>
<name>A0A6A4VFR2_AMPAM</name>
<dbReference type="GO" id="GO:0004523">
    <property type="term" value="F:RNA-DNA hybrid ribonuclease activity"/>
    <property type="evidence" value="ECO:0007669"/>
    <property type="project" value="InterPro"/>
</dbReference>
<evidence type="ECO:0000256" key="5">
    <source>
        <dbReference type="ARBA" id="ARBA00030094"/>
    </source>
</evidence>
<dbReference type="Proteomes" id="UP000440578">
    <property type="component" value="Unassembled WGS sequence"/>
</dbReference>
<dbReference type="InterPro" id="IPR036397">
    <property type="entry name" value="RNaseH_sf"/>
</dbReference>
<keyword evidence="9" id="KW-1185">Reference proteome</keyword>
<evidence type="ECO:0000256" key="6">
    <source>
        <dbReference type="SAM" id="SignalP"/>
    </source>
</evidence>
<dbReference type="PROSITE" id="PS50879">
    <property type="entry name" value="RNASE_H_1"/>
    <property type="match status" value="1"/>
</dbReference>
<dbReference type="Pfam" id="PF05871">
    <property type="entry name" value="ESCRT-II"/>
    <property type="match status" value="1"/>
</dbReference>
<evidence type="ECO:0000259" key="7">
    <source>
        <dbReference type="PROSITE" id="PS50879"/>
    </source>
</evidence>
<comment type="similarity">
    <text evidence="1">Belongs to the VPS25 family.</text>
</comment>
<evidence type="ECO:0000256" key="3">
    <source>
        <dbReference type="ARBA" id="ARBA00022448"/>
    </source>
</evidence>